<reference evidence="5" key="1">
    <citation type="journal article" date="2019" name="Int. J. Syst. Evol. Microbiol.">
        <title>The Global Catalogue of Microorganisms (GCM) 10K type strain sequencing project: providing services to taxonomists for standard genome sequencing and annotation.</title>
        <authorList>
            <consortium name="The Broad Institute Genomics Platform"/>
            <consortium name="The Broad Institute Genome Sequencing Center for Infectious Disease"/>
            <person name="Wu L."/>
            <person name="Ma J."/>
        </authorList>
    </citation>
    <scope>NUCLEOTIDE SEQUENCE [LARGE SCALE GENOMIC DNA]</scope>
    <source>
        <strain evidence="5">KCTC 42953</strain>
    </source>
</reference>
<sequence>MKKVLVLGGGRIGAAIAKNLSVDHEVTLSDISTDHLGWLSTSCQLVTTDACDDQALAELVEPFDVVVGALPSLLGFDRLQALLKLGKNIVDISFFAEDALALDQLAKEQGVTALVDFGLAPGISNLYAGHFIERFDQVDEFACKVGGVPVERLKPFEYKAPFAPLDVIEEYTRPARMRRDGKDIVLPAMSEIETLYFKGVGHMEAFNTDGLRSLLQTVDIPTMAEKTVRYNGHAGFIQQLLDAGFFKDKHRDATAKVLLEQWQFADNEPDLTVMEITASGTLDGQPISERFQLIDHYDHTNNISSMARTTGFTCAAGVRLMLAHDDLPKGVIPPEIIGQNRQWFDELFAELAGHNINLNAS</sequence>
<dbReference type="Pfam" id="PF16653">
    <property type="entry name" value="Sacchrp_dh_C"/>
    <property type="match status" value="1"/>
</dbReference>
<evidence type="ECO:0000259" key="3">
    <source>
        <dbReference type="Pfam" id="PF16653"/>
    </source>
</evidence>
<name>A0ABV7JBU5_9GAMM</name>
<proteinExistence type="predicted"/>
<feature type="domain" description="Saccharopine dehydrogenase-like C-terminal" evidence="3">
    <location>
        <begin position="118"/>
        <end position="354"/>
    </location>
</feature>
<evidence type="ECO:0000313" key="5">
    <source>
        <dbReference type="Proteomes" id="UP001595533"/>
    </source>
</evidence>
<evidence type="ECO:0000313" key="4">
    <source>
        <dbReference type="EMBL" id="MFC3194627.1"/>
    </source>
</evidence>
<keyword evidence="1" id="KW-0560">Oxidoreductase</keyword>
<dbReference type="Gene3D" id="3.40.50.720">
    <property type="entry name" value="NAD(P)-binding Rossmann-like Domain"/>
    <property type="match status" value="2"/>
</dbReference>
<comment type="caution">
    <text evidence="4">The sequence shown here is derived from an EMBL/GenBank/DDBJ whole genome shotgun (WGS) entry which is preliminary data.</text>
</comment>
<dbReference type="RefSeq" id="WP_077410683.1">
    <property type="nucleotide sequence ID" value="NZ_JBHRTS010000005.1"/>
</dbReference>
<dbReference type="EMBL" id="JBHRTS010000005">
    <property type="protein sequence ID" value="MFC3194627.1"/>
    <property type="molecule type" value="Genomic_DNA"/>
</dbReference>
<gene>
    <name evidence="4" type="ORF">ACFODZ_10300</name>
</gene>
<evidence type="ECO:0000259" key="2">
    <source>
        <dbReference type="Pfam" id="PF03435"/>
    </source>
</evidence>
<dbReference type="InterPro" id="IPR005097">
    <property type="entry name" value="Sacchrp_dh_NADP-bd"/>
</dbReference>
<evidence type="ECO:0000256" key="1">
    <source>
        <dbReference type="ARBA" id="ARBA00023002"/>
    </source>
</evidence>
<dbReference type="PANTHER" id="PTHR11133:SF22">
    <property type="entry name" value="ALPHA-AMINOADIPIC SEMIALDEHYDE SYNTHASE, MITOCHONDRIAL"/>
    <property type="match status" value="1"/>
</dbReference>
<dbReference type="Gene3D" id="3.30.360.10">
    <property type="entry name" value="Dihydrodipicolinate Reductase, domain 2"/>
    <property type="match status" value="1"/>
</dbReference>
<dbReference type="InterPro" id="IPR032095">
    <property type="entry name" value="Sacchrp_dh-like_C"/>
</dbReference>
<dbReference type="InterPro" id="IPR036291">
    <property type="entry name" value="NAD(P)-bd_dom_sf"/>
</dbReference>
<dbReference type="PANTHER" id="PTHR11133">
    <property type="entry name" value="SACCHAROPINE DEHYDROGENASE"/>
    <property type="match status" value="1"/>
</dbReference>
<protein>
    <submittedName>
        <fullName evidence="4">Saccharopine dehydrogenase C-terminal domain-containing protein</fullName>
    </submittedName>
</protein>
<keyword evidence="5" id="KW-1185">Reference proteome</keyword>
<dbReference type="InterPro" id="IPR051168">
    <property type="entry name" value="AASS"/>
</dbReference>
<organism evidence="4 5">
    <name type="scientific">Marinicella sediminis</name>
    <dbReference type="NCBI Taxonomy" id="1792834"/>
    <lineage>
        <taxon>Bacteria</taxon>
        <taxon>Pseudomonadati</taxon>
        <taxon>Pseudomonadota</taxon>
        <taxon>Gammaproteobacteria</taxon>
        <taxon>Lysobacterales</taxon>
        <taxon>Marinicellaceae</taxon>
        <taxon>Marinicella</taxon>
    </lineage>
</organism>
<dbReference type="Pfam" id="PF03435">
    <property type="entry name" value="Sacchrp_dh_NADP"/>
    <property type="match status" value="1"/>
</dbReference>
<dbReference type="Proteomes" id="UP001595533">
    <property type="component" value="Unassembled WGS sequence"/>
</dbReference>
<feature type="domain" description="Saccharopine dehydrogenase NADP binding" evidence="2">
    <location>
        <begin position="4"/>
        <end position="114"/>
    </location>
</feature>
<dbReference type="SUPFAM" id="SSF55347">
    <property type="entry name" value="Glyceraldehyde-3-phosphate dehydrogenase-like, C-terminal domain"/>
    <property type="match status" value="1"/>
</dbReference>
<dbReference type="SUPFAM" id="SSF51735">
    <property type="entry name" value="NAD(P)-binding Rossmann-fold domains"/>
    <property type="match status" value="1"/>
</dbReference>
<accession>A0ABV7JBU5</accession>